<feature type="domain" description="Protein kinase" evidence="6">
    <location>
        <begin position="139"/>
        <end position="524"/>
    </location>
</feature>
<evidence type="ECO:0000256" key="2">
    <source>
        <dbReference type="ARBA" id="ARBA00022741"/>
    </source>
</evidence>
<dbReference type="OrthoDB" id="1405469at2759"/>
<reference evidence="7 8" key="1">
    <citation type="submission" date="2015-08" db="EMBL/GenBank/DDBJ databases">
        <title>Next Generation Sequencing and Analysis of the Genome of Puccinia sorghi L Schw, the Causal Agent of Maize Common Rust.</title>
        <authorList>
            <person name="Rochi L."/>
            <person name="Burguener G."/>
            <person name="Darino M."/>
            <person name="Turjanski A."/>
            <person name="Kreff E."/>
            <person name="Dieguez M.J."/>
            <person name="Sacco F."/>
        </authorList>
    </citation>
    <scope>NUCLEOTIDE SEQUENCE [LARGE SCALE GENOMIC DNA]</scope>
    <source>
        <strain evidence="7 8">RO10H11247</strain>
    </source>
</reference>
<keyword evidence="8" id="KW-1185">Reference proteome</keyword>
<evidence type="ECO:0000313" key="8">
    <source>
        <dbReference type="Proteomes" id="UP000037035"/>
    </source>
</evidence>
<evidence type="ECO:0000313" key="7">
    <source>
        <dbReference type="EMBL" id="KNZ56497.1"/>
    </source>
</evidence>
<organism evidence="7 8">
    <name type="scientific">Puccinia sorghi</name>
    <dbReference type="NCBI Taxonomy" id="27349"/>
    <lineage>
        <taxon>Eukaryota</taxon>
        <taxon>Fungi</taxon>
        <taxon>Dikarya</taxon>
        <taxon>Basidiomycota</taxon>
        <taxon>Pucciniomycotina</taxon>
        <taxon>Pucciniomycetes</taxon>
        <taxon>Pucciniales</taxon>
        <taxon>Pucciniaceae</taxon>
        <taxon>Puccinia</taxon>
    </lineage>
</organism>
<dbReference type="GO" id="GO:0005634">
    <property type="term" value="C:nucleus"/>
    <property type="evidence" value="ECO:0007669"/>
    <property type="project" value="TreeGrafter"/>
</dbReference>
<dbReference type="PROSITE" id="PS00108">
    <property type="entry name" value="PROTEIN_KINASE_ST"/>
    <property type="match status" value="1"/>
</dbReference>
<gene>
    <name evidence="7" type="ORF">VP01_238g4</name>
</gene>
<evidence type="ECO:0000256" key="3">
    <source>
        <dbReference type="ARBA" id="ARBA00022777"/>
    </source>
</evidence>
<dbReference type="PANTHER" id="PTHR11042">
    <property type="entry name" value="EUKARYOTIC TRANSLATION INITIATION FACTOR 2-ALPHA KINASE EIF2-ALPHA KINASE -RELATED"/>
    <property type="match status" value="1"/>
</dbReference>
<keyword evidence="3 7" id="KW-0418">Kinase</keyword>
<dbReference type="Proteomes" id="UP000037035">
    <property type="component" value="Unassembled WGS sequence"/>
</dbReference>
<dbReference type="PANTHER" id="PTHR11042:SF138">
    <property type="entry name" value="SERINE_THREONINE-PROTEIN KINASE IKS1-RELATED"/>
    <property type="match status" value="1"/>
</dbReference>
<evidence type="ECO:0000256" key="4">
    <source>
        <dbReference type="ARBA" id="ARBA00022840"/>
    </source>
</evidence>
<proteinExistence type="inferred from homology"/>
<dbReference type="VEuPathDB" id="FungiDB:VP01_238g4"/>
<dbReference type="InterPro" id="IPR000719">
    <property type="entry name" value="Prot_kinase_dom"/>
</dbReference>
<dbReference type="SUPFAM" id="SSF56112">
    <property type="entry name" value="Protein kinase-like (PK-like)"/>
    <property type="match status" value="1"/>
</dbReference>
<dbReference type="AlphaFoldDB" id="A0A0L6V7J8"/>
<dbReference type="GO" id="GO:0004672">
    <property type="term" value="F:protein kinase activity"/>
    <property type="evidence" value="ECO:0007669"/>
    <property type="project" value="InterPro"/>
</dbReference>
<keyword evidence="2" id="KW-0547">Nucleotide-binding</keyword>
<dbReference type="SMART" id="SM00220">
    <property type="entry name" value="S_TKc"/>
    <property type="match status" value="1"/>
</dbReference>
<dbReference type="STRING" id="27349.A0A0L6V7J8"/>
<name>A0A0L6V7J8_9BASI</name>
<dbReference type="Pfam" id="PF00069">
    <property type="entry name" value="Pkinase"/>
    <property type="match status" value="2"/>
</dbReference>
<dbReference type="GO" id="GO:0005524">
    <property type="term" value="F:ATP binding"/>
    <property type="evidence" value="ECO:0007669"/>
    <property type="project" value="UniProtKB-KW"/>
</dbReference>
<keyword evidence="1" id="KW-0808">Transferase</keyword>
<dbReference type="GO" id="GO:0005737">
    <property type="term" value="C:cytoplasm"/>
    <property type="evidence" value="ECO:0007669"/>
    <property type="project" value="TreeGrafter"/>
</dbReference>
<dbReference type="PROSITE" id="PS50011">
    <property type="entry name" value="PROTEIN_KINASE_DOM"/>
    <property type="match status" value="1"/>
</dbReference>
<evidence type="ECO:0000256" key="1">
    <source>
        <dbReference type="ARBA" id="ARBA00022679"/>
    </source>
</evidence>
<sequence>MSSSWQVVLRQSTGKLVLYHSNENRLTVHSTTNNALRLPTKQQHCPLCLQPLNILPDSTSTQQDQNQYHSPSGNHTVTQDSYFNLLSLTNSPPSISPIQVPPSVDHSFLEEVEEQESHNHEDEPLGHDKRVDGYYHRFFIEVRRLGRGQKGSVFLCTHTLDGNPLGDYAIKKIAVGQSSHQLSKKLQKILIPCLLLCIISTTAQRMQVLNEVKFLESLRHPNITQYHHAWIEKTQLSRFGPKVPVLYILMNFANGGTLDDYISLRKGSKSTSTAREHQLLKPSPKSRAGFFAALSSPWTRPSSSDPTDRAVHLFRFDEIFHIFQDTCKGLGFLHSQGILHHDLKTENVLLHWTSDDAMMLVFLLLAPTAMISDFGSSISQSENWSRERSDWSFLFLAGRTGTLDWVPPESLQTDPKTGKLHEVTQKGDLWQLGLVLHCLCFFRLPYTHSEDIDLLKDEITKYPGYYYKQERMKEKMRSAGGSAHQSSRLDLPRSLLKLLSDLLCLDARLRPSCERVLSSLEAILEEAIPHESTTQPKTAPTASNFVGSDGVSAVPFGPAHTGSTTLVKRRRIVLPECSDETFTAHHQFSANHNNKQLSILPASSFYHQSPHSSSSASARFSPPSSSSRYHLVLSRAVLKRWIPSRLSLRYPLAPTLHLPLLFALFVSLKQPEEQVSLSSSRAQIQLTLLVLFNTMELVTWPCGSRDGLGGLGKVASICTHEKL</sequence>
<dbReference type="InterPro" id="IPR011009">
    <property type="entry name" value="Kinase-like_dom_sf"/>
</dbReference>
<comment type="caution">
    <text evidence="7">The sequence shown here is derived from an EMBL/GenBank/DDBJ whole genome shotgun (WGS) entry which is preliminary data.</text>
</comment>
<dbReference type="Gene3D" id="1.10.510.10">
    <property type="entry name" value="Transferase(Phosphotransferase) domain 1"/>
    <property type="match status" value="1"/>
</dbReference>
<dbReference type="InterPro" id="IPR050339">
    <property type="entry name" value="CC_SR_Kinase"/>
</dbReference>
<keyword evidence="4" id="KW-0067">ATP-binding</keyword>
<accession>A0A0L6V7J8</accession>
<evidence type="ECO:0000259" key="6">
    <source>
        <dbReference type="PROSITE" id="PS50011"/>
    </source>
</evidence>
<comment type="similarity">
    <text evidence="5">Belongs to the protein kinase superfamily. Ser/Thr protein kinase family. GCN2 subfamily.</text>
</comment>
<dbReference type="InterPro" id="IPR008271">
    <property type="entry name" value="Ser/Thr_kinase_AS"/>
</dbReference>
<evidence type="ECO:0000256" key="5">
    <source>
        <dbReference type="ARBA" id="ARBA00037982"/>
    </source>
</evidence>
<dbReference type="EMBL" id="LAVV01007269">
    <property type="protein sequence ID" value="KNZ56497.1"/>
    <property type="molecule type" value="Genomic_DNA"/>
</dbReference>
<protein>
    <submittedName>
        <fullName evidence="7">IKS protein kinase, variant</fullName>
    </submittedName>
</protein>
<dbReference type="Gene3D" id="3.30.200.20">
    <property type="entry name" value="Phosphorylase Kinase, domain 1"/>
    <property type="match status" value="1"/>
</dbReference>